<dbReference type="PANTHER" id="PTHR31669:SF279">
    <property type="entry name" value="PROTEIN FAR1-RELATED SEQUENCE"/>
    <property type="match status" value="1"/>
</dbReference>
<dbReference type="SMART" id="SM00575">
    <property type="entry name" value="ZnF_PMZ"/>
    <property type="match status" value="1"/>
</dbReference>
<keyword evidence="3 5" id="KW-0863">Zinc-finger</keyword>
<dbReference type="GO" id="GO:0006355">
    <property type="term" value="P:regulation of DNA-templated transcription"/>
    <property type="evidence" value="ECO:0007669"/>
    <property type="project" value="UniProtKB-UniRule"/>
</dbReference>
<evidence type="ECO:0000256" key="4">
    <source>
        <dbReference type="ARBA" id="ARBA00022833"/>
    </source>
</evidence>
<evidence type="ECO:0000256" key="2">
    <source>
        <dbReference type="ARBA" id="ARBA00022723"/>
    </source>
</evidence>
<dbReference type="KEGG" id="zju:107414396"/>
<protein>
    <recommendedName>
        <fullName evidence="6">Protein FAR1-RELATED SEQUENCE</fullName>
    </recommendedName>
</protein>
<keyword evidence="8" id="KW-1185">Reference proteome</keyword>
<dbReference type="InterPro" id="IPR007527">
    <property type="entry name" value="Znf_SWIM"/>
</dbReference>
<dbReference type="Proteomes" id="UP001652623">
    <property type="component" value="Chromosome 8"/>
</dbReference>
<dbReference type="GO" id="GO:0008270">
    <property type="term" value="F:zinc ion binding"/>
    <property type="evidence" value="ECO:0007669"/>
    <property type="project" value="UniProtKB-UniRule"/>
</dbReference>
<dbReference type="GeneID" id="107414396"/>
<evidence type="ECO:0000256" key="1">
    <source>
        <dbReference type="ARBA" id="ARBA00005889"/>
    </source>
</evidence>
<evidence type="ECO:0000313" key="8">
    <source>
        <dbReference type="Proteomes" id="UP001652623"/>
    </source>
</evidence>
<name>A0A6P3ZH90_ZIZJJ</name>
<keyword evidence="6" id="KW-0539">Nucleus</keyword>
<comment type="similarity">
    <text evidence="1 6">Belongs to the FHY3/FAR1 family.</text>
</comment>
<dbReference type="Pfam" id="PF04434">
    <property type="entry name" value="SWIM"/>
    <property type="match status" value="1"/>
</dbReference>
<evidence type="ECO:0000256" key="3">
    <source>
        <dbReference type="ARBA" id="ARBA00022771"/>
    </source>
</evidence>
<dbReference type="PANTHER" id="PTHR31669">
    <property type="entry name" value="PROTEIN FAR1-RELATED SEQUENCE 10-RELATED"/>
    <property type="match status" value="1"/>
</dbReference>
<dbReference type="InterPro" id="IPR018289">
    <property type="entry name" value="MULE_transposase_dom"/>
</dbReference>
<evidence type="ECO:0000256" key="6">
    <source>
        <dbReference type="RuleBase" id="RU367018"/>
    </source>
</evidence>
<comment type="subcellular location">
    <subcellularLocation>
        <location evidence="6">Nucleus</location>
    </subcellularLocation>
</comment>
<dbReference type="InterPro" id="IPR006564">
    <property type="entry name" value="Znf_PMZ"/>
</dbReference>
<evidence type="ECO:0000259" key="7">
    <source>
        <dbReference type="PROSITE" id="PS50966"/>
    </source>
</evidence>
<comment type="function">
    <text evidence="6">Putative transcription activator involved in regulating light control of development.</text>
</comment>
<dbReference type="InterPro" id="IPR031052">
    <property type="entry name" value="FHY3/FAR1"/>
</dbReference>
<feature type="domain" description="SWIM-type" evidence="7">
    <location>
        <begin position="564"/>
        <end position="600"/>
    </location>
</feature>
<keyword evidence="4 6" id="KW-0862">Zinc</keyword>
<dbReference type="InterPro" id="IPR004330">
    <property type="entry name" value="FAR1_DNA_bnd_dom"/>
</dbReference>
<sequence>MDRDDDDFESLHESMDVHLKASNKLDLNVEQDCRSPKVVHANGAQSILSSKNEDSIDAVLNIGTEFESDEHAYKFYNKYARLVGFSVRKDWVNRSKVHGQVVSRKFTCSKEGYRRKDKRDLNVKKHRKETRTGCLAHMIITRQADGKYCITHFESQHNHDNVDLSNAQTLPLRKELGIEQAAEADSSEELGPQSKSAFESMNRWFRVRDSLDHFSLDYDNHLPTERTQDMKEGEAGRLMHYFQRQHFENPLFFYALEVDINDKVSGIFWADDNMVSDYGHFGDVICLDTVCKTKKDFLPFVQFIGVNHHKQVVIFAAALLYDETIGSFKWLFRTFLEAMSGKKPKVILTDHDATIVEAINSVLPEADLRICVWQMYENTLKHLSHVVKDTESFANDLRSCIYDHKDEEDFIHAWEDMLNRYSLQQNEWMKWMFREREKWAVVYGRNTHFVDMKGSHLGERLFDELRDYLNCDLDALQFFNHFERVLDEQRYKEIEASAEMNRCMPRLMGNVVLLKHASDLYTLRAFEIFQQGYEKCLNIVVNQCGEDGSLFEYKVNTFGKTREHSVTFNSLDDTVICSCKNFEYVGFLCSHALKVLDQRNIKVLPSRYVLKRWRKDARLGSMGESNKFPMHDNPKLIMASRYKDLCHRILLLSAKASESDEAFLFASRQLDELMEGVEKILKLKPDEAQAVTSSSTGANASECENTEIFLDENAIEDQDDNRIKLKGQTILDRGQLINVNEEGSPTERIQNVEAPPQSTITCISSSPPVYVSNQDTAGNSMIQGLYNFEANQAVHCLYQQPNLALDQQNNPSMYQPSNFFTNQHDSPGQSQLLQEPLIHNTYQESVSNATQLRQAMDLDVQNPNPSSFLLFDHRYRSSSETSYLEHK</sequence>
<dbReference type="PROSITE" id="PS50966">
    <property type="entry name" value="ZF_SWIM"/>
    <property type="match status" value="1"/>
</dbReference>
<keyword evidence="2 6" id="KW-0479">Metal-binding</keyword>
<organism evidence="9">
    <name type="scientific">Ziziphus jujuba</name>
    <name type="common">Chinese jujube</name>
    <name type="synonym">Ziziphus sativa</name>
    <dbReference type="NCBI Taxonomy" id="326968"/>
    <lineage>
        <taxon>Eukaryota</taxon>
        <taxon>Viridiplantae</taxon>
        <taxon>Streptophyta</taxon>
        <taxon>Embryophyta</taxon>
        <taxon>Tracheophyta</taxon>
        <taxon>Spermatophyta</taxon>
        <taxon>Magnoliopsida</taxon>
        <taxon>eudicotyledons</taxon>
        <taxon>Gunneridae</taxon>
        <taxon>Pentapetalae</taxon>
        <taxon>rosids</taxon>
        <taxon>fabids</taxon>
        <taxon>Rosales</taxon>
        <taxon>Rhamnaceae</taxon>
        <taxon>Paliureae</taxon>
        <taxon>Ziziphus</taxon>
    </lineage>
</organism>
<evidence type="ECO:0000313" key="9">
    <source>
        <dbReference type="RefSeq" id="XP_024927901.3"/>
    </source>
</evidence>
<dbReference type="GO" id="GO:0005634">
    <property type="term" value="C:nucleus"/>
    <property type="evidence" value="ECO:0007669"/>
    <property type="project" value="UniProtKB-SubCell"/>
</dbReference>
<accession>A0A6P3ZH90</accession>
<dbReference type="RefSeq" id="XP_024927901.3">
    <property type="nucleotide sequence ID" value="XM_025072133.3"/>
</dbReference>
<dbReference type="Pfam" id="PF10551">
    <property type="entry name" value="MULE"/>
    <property type="match status" value="1"/>
</dbReference>
<evidence type="ECO:0000256" key="5">
    <source>
        <dbReference type="PROSITE-ProRule" id="PRU00325"/>
    </source>
</evidence>
<proteinExistence type="inferred from homology"/>
<dbReference type="AlphaFoldDB" id="A0A6P3ZH90"/>
<dbReference type="Pfam" id="PF03101">
    <property type="entry name" value="FAR1"/>
    <property type="match status" value="1"/>
</dbReference>
<reference evidence="9 10" key="1">
    <citation type="submission" date="2025-05" db="UniProtKB">
        <authorList>
            <consortium name="RefSeq"/>
        </authorList>
    </citation>
    <scope>IDENTIFICATION</scope>
    <source>
        <tissue evidence="9 10">Seedling</tissue>
    </source>
</reference>
<gene>
    <name evidence="9 10" type="primary">LOC107414396</name>
</gene>
<evidence type="ECO:0000313" key="10">
    <source>
        <dbReference type="RefSeq" id="XP_060675310.1"/>
    </source>
</evidence>
<dbReference type="RefSeq" id="XP_060675310.1">
    <property type="nucleotide sequence ID" value="XM_060819327.1"/>
</dbReference>